<sequence>MPFFICSVWLTATGLEPVSLRADLRCTNM</sequence>
<proteinExistence type="predicted"/>
<evidence type="ECO:0000313" key="1">
    <source>
        <dbReference type="EMBL" id="XCI78107.1"/>
    </source>
</evidence>
<reference evidence="1" key="1">
    <citation type="submission" date="2024-06" db="EMBL/GenBank/DDBJ databases">
        <title>High activity and specificity of bacteriophage cocktails against carbapenem-resistant Klebsiella pneumoniae belonging to high-risk clones CG258 and ST307.</title>
        <authorList>
            <person name="Jimenez Quiceno J."/>
            <person name="Salazar Ospina L."/>
            <person name="Tellez Carrasquilla S."/>
        </authorList>
    </citation>
    <scope>NUCLEOTIDE SEQUENCE</scope>
</reference>
<accession>A0AAU8I0A5</accession>
<protein>
    <submittedName>
        <fullName evidence="1">Uncharacterized protein</fullName>
    </submittedName>
</protein>
<dbReference type="EMBL" id="PP895363">
    <property type="protein sequence ID" value="XCI78107.1"/>
    <property type="molecule type" value="Genomic_DNA"/>
</dbReference>
<organism evidence="1">
    <name type="scientific">Klebsiella phage FKP3</name>
    <dbReference type="NCBI Taxonomy" id="3231233"/>
    <lineage>
        <taxon>Viruses</taxon>
        <taxon>Duplodnaviria</taxon>
        <taxon>Heunggongvirae</taxon>
        <taxon>Uroviricota</taxon>
        <taxon>Caudoviricetes</taxon>
        <taxon>Stephanstirmvirinae</taxon>
        <taxon>Justusliebigvirus</taxon>
    </lineage>
</organism>
<name>A0AAU8I0A5_9CAUD</name>